<accession>A0A0E9UCP8</accession>
<sequence length="44" mass="5092">MFMKRSGLLFKNTFSPFVFVDLCEHLTLFCTVYACVRHQLTGSC</sequence>
<proteinExistence type="predicted"/>
<dbReference type="PROSITE" id="PS51257">
    <property type="entry name" value="PROKAR_LIPOPROTEIN"/>
    <property type="match status" value="1"/>
</dbReference>
<protein>
    <recommendedName>
        <fullName evidence="1">ZP domain-containing protein</fullName>
    </recommendedName>
</protein>
<dbReference type="AlphaFoldDB" id="A0A0E9UCP8"/>
<evidence type="ECO:0000313" key="2">
    <source>
        <dbReference type="EMBL" id="JAH63581.1"/>
    </source>
</evidence>
<reference evidence="2" key="2">
    <citation type="journal article" date="2015" name="Fish Shellfish Immunol.">
        <title>Early steps in the European eel (Anguilla anguilla)-Vibrio vulnificus interaction in the gills: Role of the RtxA13 toxin.</title>
        <authorList>
            <person name="Callol A."/>
            <person name="Pajuelo D."/>
            <person name="Ebbesson L."/>
            <person name="Teles M."/>
            <person name="MacKenzie S."/>
            <person name="Amaro C."/>
        </authorList>
    </citation>
    <scope>NUCLEOTIDE SEQUENCE</scope>
</reference>
<evidence type="ECO:0000259" key="1">
    <source>
        <dbReference type="PROSITE" id="PS51034"/>
    </source>
</evidence>
<dbReference type="EMBL" id="GBXM01044996">
    <property type="protein sequence ID" value="JAH63581.1"/>
    <property type="molecule type" value="Transcribed_RNA"/>
</dbReference>
<dbReference type="InterPro" id="IPR001507">
    <property type="entry name" value="ZP_dom"/>
</dbReference>
<dbReference type="PROSITE" id="PS51034">
    <property type="entry name" value="ZP_2"/>
    <property type="match status" value="1"/>
</dbReference>
<name>A0A0E9UCP8_ANGAN</name>
<feature type="domain" description="ZP" evidence="1">
    <location>
        <begin position="1"/>
        <end position="44"/>
    </location>
</feature>
<reference evidence="2" key="1">
    <citation type="submission" date="2014-11" db="EMBL/GenBank/DDBJ databases">
        <authorList>
            <person name="Amaro Gonzalez C."/>
        </authorList>
    </citation>
    <scope>NUCLEOTIDE SEQUENCE</scope>
</reference>
<organism evidence="2">
    <name type="scientific">Anguilla anguilla</name>
    <name type="common">European freshwater eel</name>
    <name type="synonym">Muraena anguilla</name>
    <dbReference type="NCBI Taxonomy" id="7936"/>
    <lineage>
        <taxon>Eukaryota</taxon>
        <taxon>Metazoa</taxon>
        <taxon>Chordata</taxon>
        <taxon>Craniata</taxon>
        <taxon>Vertebrata</taxon>
        <taxon>Euteleostomi</taxon>
        <taxon>Actinopterygii</taxon>
        <taxon>Neopterygii</taxon>
        <taxon>Teleostei</taxon>
        <taxon>Anguilliformes</taxon>
        <taxon>Anguillidae</taxon>
        <taxon>Anguilla</taxon>
    </lineage>
</organism>